<dbReference type="InterPro" id="IPR001611">
    <property type="entry name" value="Leu-rich_rpt"/>
</dbReference>
<dbReference type="InterPro" id="IPR003591">
    <property type="entry name" value="Leu-rich_rpt_typical-subtyp"/>
</dbReference>
<dbReference type="PANTHER" id="PTHR45752:SF196">
    <property type="entry name" value="GH17740P"/>
    <property type="match status" value="1"/>
</dbReference>
<sequence length="615" mass="69526">MKNCLLLVIGIFIITACQTKEDQEPVIPPYFIDGGEDFLNVNKFSIRLNADSLKLSESGLWTILSGLDEEKVSFEDPKNPKTIFHGMPGEKYELLWEVKFGAKSSSDTVVVTFAPLQTEILEVSGDSFQTRKMLTGKSYDHGLWTIEGDYHHLRGLSNQGLVDEKDPNVLIYGLENTTIKITWTTWYGSKSASSSIEFESGEYQQEEALQELQILNNDYYYKVNENGDVIEINMLGIPRAWIFSDLEQFPELQALKYLEKLRIPGNPIYDFPEVITKSYHKLKYLDLSHNHFTTIPEDFGNLTELDTLIISSIPNLSTLPESIGNLKKLRYLDMVDAGLTSLPESFSEMTNLNYVSLELNNIAKLPEQIGNLKNLETFRGPVLSESIPASFSDLSSLKFCFFTVKGPNATLPEDFGRLTNLETLWLTGDYLRLPASFVNLTELQDLSITYSTGLTEIPMDFGKLNKLNKLVLVVRMPRLPESFDQLVNLQYLSLHGELNYLPNNIGNLKNLIGLSASSIKLKELPESFAELKYLREVRLISNEITHLPASIGELDNLYLMDIGRNDISEIPPSIAKLADTLRYLAVNGNNFTQSQFDWLKEMLPNTEITFTLPGD</sequence>
<organism evidence="4 5">
    <name type="scientific">Algoriphagus machipongonensis</name>
    <dbReference type="NCBI Taxonomy" id="388413"/>
    <lineage>
        <taxon>Bacteria</taxon>
        <taxon>Pseudomonadati</taxon>
        <taxon>Bacteroidota</taxon>
        <taxon>Cytophagia</taxon>
        <taxon>Cytophagales</taxon>
        <taxon>Cyclobacteriaceae</taxon>
        <taxon>Algoriphagus</taxon>
    </lineage>
</organism>
<dbReference type="STRING" id="388413.ALPR1_05800"/>
<dbReference type="InterPro" id="IPR032675">
    <property type="entry name" value="LRR_dom_sf"/>
</dbReference>
<keyword evidence="1" id="KW-0433">Leucine-rich repeat</keyword>
<dbReference type="AlphaFoldDB" id="A3HYS6"/>
<dbReference type="PROSITE" id="PS51450">
    <property type="entry name" value="LRR"/>
    <property type="match status" value="1"/>
</dbReference>
<accession>A3HYS6</accession>
<evidence type="ECO:0000256" key="2">
    <source>
        <dbReference type="ARBA" id="ARBA00022737"/>
    </source>
</evidence>
<dbReference type="eggNOG" id="COG4886">
    <property type="taxonomic scope" value="Bacteria"/>
</dbReference>
<evidence type="ECO:0000313" key="5">
    <source>
        <dbReference type="Proteomes" id="UP000003919"/>
    </source>
</evidence>
<dbReference type="Pfam" id="PF23598">
    <property type="entry name" value="LRR_14"/>
    <property type="match status" value="1"/>
</dbReference>
<evidence type="ECO:0000256" key="1">
    <source>
        <dbReference type="ARBA" id="ARBA00022614"/>
    </source>
</evidence>
<keyword evidence="2" id="KW-0677">Repeat</keyword>
<dbReference type="InterPro" id="IPR055414">
    <property type="entry name" value="LRR_R13L4/SHOC2-like"/>
</dbReference>
<evidence type="ECO:0000259" key="3">
    <source>
        <dbReference type="Pfam" id="PF23598"/>
    </source>
</evidence>
<dbReference type="InterPro" id="IPR050715">
    <property type="entry name" value="LRR-SigEffector_domain"/>
</dbReference>
<gene>
    <name evidence="4" type="ORF">ALPR1_05800</name>
</gene>
<dbReference type="RefSeq" id="WP_008199043.1">
    <property type="nucleotide sequence ID" value="NZ_CM001023.1"/>
</dbReference>
<dbReference type="EMBL" id="AAXU02000001">
    <property type="protein sequence ID" value="EAZ80412.1"/>
    <property type="molecule type" value="Genomic_DNA"/>
</dbReference>
<dbReference type="Gene3D" id="3.80.10.10">
    <property type="entry name" value="Ribonuclease Inhibitor"/>
    <property type="match status" value="3"/>
</dbReference>
<comment type="caution">
    <text evidence="4">The sequence shown here is derived from an EMBL/GenBank/DDBJ whole genome shotgun (WGS) entry which is preliminary data.</text>
</comment>
<keyword evidence="5" id="KW-1185">Reference proteome</keyword>
<dbReference type="OrthoDB" id="813032at2"/>
<protein>
    <submittedName>
        <fullName evidence="4">Small GTP-binding protein domain protein</fullName>
    </submittedName>
</protein>
<dbReference type="PROSITE" id="PS51257">
    <property type="entry name" value="PROKAR_LIPOPROTEIN"/>
    <property type="match status" value="1"/>
</dbReference>
<dbReference type="HOGENOM" id="CLU_443886_0_0_10"/>
<dbReference type="SMART" id="SM00369">
    <property type="entry name" value="LRR_TYP"/>
    <property type="match status" value="5"/>
</dbReference>
<feature type="domain" description="Disease resistance R13L4/SHOC-2-like LRR" evidence="3">
    <location>
        <begin position="279"/>
        <end position="354"/>
    </location>
</feature>
<dbReference type="SUPFAM" id="SSF52058">
    <property type="entry name" value="L domain-like"/>
    <property type="match status" value="1"/>
</dbReference>
<dbReference type="PANTHER" id="PTHR45752">
    <property type="entry name" value="LEUCINE-RICH REPEAT-CONTAINING"/>
    <property type="match status" value="1"/>
</dbReference>
<dbReference type="Proteomes" id="UP000003919">
    <property type="component" value="Unassembled WGS sequence"/>
</dbReference>
<reference evidence="4 5" key="1">
    <citation type="journal article" date="2011" name="J. Bacteriol.">
        <title>Complete genome sequence of Algoriphagus sp. PR1, bacterial prey of a colony-forming choanoflagellate.</title>
        <authorList>
            <person name="Alegado R.A."/>
            <person name="Ferriera S."/>
            <person name="Nusbaum C."/>
            <person name="Young S.K."/>
            <person name="Zeng Q."/>
            <person name="Imamovic A."/>
            <person name="Fairclough S.R."/>
            <person name="King N."/>
        </authorList>
    </citation>
    <scope>NUCLEOTIDE SEQUENCE [LARGE SCALE GENOMIC DNA]</scope>
    <source>
        <strain evidence="4 5">PR1</strain>
    </source>
</reference>
<evidence type="ECO:0000313" key="4">
    <source>
        <dbReference type="EMBL" id="EAZ80412.1"/>
    </source>
</evidence>
<proteinExistence type="predicted"/>
<name>A3HYS6_9BACT</name>